<dbReference type="Proteomes" id="UP000596660">
    <property type="component" value="Unplaced"/>
</dbReference>
<dbReference type="PANTHER" id="PTHR32258">
    <property type="entry name" value="PROTEIN NETWORKED 4A"/>
    <property type="match status" value="1"/>
</dbReference>
<dbReference type="GO" id="GO:0003779">
    <property type="term" value="F:actin binding"/>
    <property type="evidence" value="ECO:0007669"/>
    <property type="project" value="InterPro"/>
</dbReference>
<dbReference type="OMA" id="YQSQWLQ"/>
<evidence type="ECO:0000313" key="5">
    <source>
        <dbReference type="Proteomes" id="UP000596660"/>
    </source>
</evidence>
<sequence>MRSIKKRMTSSAMEIIEAAAKEPASCVRRSQWLHCTISGVDEKMKVILALLEDDDSPLQNDEICVRKKENITKVVQDLCISYRNLAEKYESLKNVAIDVHTSESSSLFSNKSKKILEDLGAWNDSQLETTNSNPESSVEDADTKCEGTMADIEHIKRTADSLVPKGGSSIQPENAWFDGVKYKFSKLVEENTQLQVELIRRNSEKRETIIKLQTQVSRLRVENDTLKRTLNYNDHNKQHIQESSPRRKSILLDKFFRGCSP</sequence>
<dbReference type="InterPro" id="IPR011684">
    <property type="entry name" value="NAB"/>
</dbReference>
<protein>
    <recommendedName>
        <fullName evidence="3">NAB domain-containing protein</fullName>
    </recommendedName>
</protein>
<comment type="similarity">
    <text evidence="2">Belongs to the NET family.</text>
</comment>
<evidence type="ECO:0000256" key="2">
    <source>
        <dbReference type="ARBA" id="ARBA00038006"/>
    </source>
</evidence>
<dbReference type="EnsemblPlants" id="AUR62037838-RA">
    <property type="protein sequence ID" value="AUR62037838-RA:cds"/>
    <property type="gene ID" value="AUR62037838"/>
</dbReference>
<evidence type="ECO:0000259" key="3">
    <source>
        <dbReference type="Pfam" id="PF07765"/>
    </source>
</evidence>
<dbReference type="Gramene" id="AUR62037838-RA">
    <property type="protein sequence ID" value="AUR62037838-RA:cds"/>
    <property type="gene ID" value="AUR62037838"/>
</dbReference>
<evidence type="ECO:0000313" key="4">
    <source>
        <dbReference type="EnsemblPlants" id="AUR62037838-RA:cds"/>
    </source>
</evidence>
<reference evidence="4" key="2">
    <citation type="submission" date="2021-03" db="UniProtKB">
        <authorList>
            <consortium name="EnsemblPlants"/>
        </authorList>
    </citation>
    <scope>IDENTIFICATION</scope>
</reference>
<keyword evidence="5" id="KW-1185">Reference proteome</keyword>
<proteinExistence type="inferred from homology"/>
<organism evidence="4 5">
    <name type="scientific">Chenopodium quinoa</name>
    <name type="common">Quinoa</name>
    <dbReference type="NCBI Taxonomy" id="63459"/>
    <lineage>
        <taxon>Eukaryota</taxon>
        <taxon>Viridiplantae</taxon>
        <taxon>Streptophyta</taxon>
        <taxon>Embryophyta</taxon>
        <taxon>Tracheophyta</taxon>
        <taxon>Spermatophyta</taxon>
        <taxon>Magnoliopsida</taxon>
        <taxon>eudicotyledons</taxon>
        <taxon>Gunneridae</taxon>
        <taxon>Pentapetalae</taxon>
        <taxon>Caryophyllales</taxon>
        <taxon>Chenopodiaceae</taxon>
        <taxon>Chenopodioideae</taxon>
        <taxon>Atripliceae</taxon>
        <taxon>Chenopodium</taxon>
    </lineage>
</organism>
<dbReference type="PANTHER" id="PTHR32258:SF28">
    <property type="entry name" value="PROTEIN NETWORKED 3A-RELATED"/>
    <property type="match status" value="1"/>
</dbReference>
<reference evidence="4" key="1">
    <citation type="journal article" date="2017" name="Nature">
        <title>The genome of Chenopodium quinoa.</title>
        <authorList>
            <person name="Jarvis D.E."/>
            <person name="Ho Y.S."/>
            <person name="Lightfoot D.J."/>
            <person name="Schmoeckel S.M."/>
            <person name="Li B."/>
            <person name="Borm T.J.A."/>
            <person name="Ohyanagi H."/>
            <person name="Mineta K."/>
            <person name="Michell C.T."/>
            <person name="Saber N."/>
            <person name="Kharbatia N.M."/>
            <person name="Rupper R.R."/>
            <person name="Sharp A.R."/>
            <person name="Dally N."/>
            <person name="Boughton B.A."/>
            <person name="Woo Y.H."/>
            <person name="Gao G."/>
            <person name="Schijlen E.G.W.M."/>
            <person name="Guo X."/>
            <person name="Momin A.A."/>
            <person name="Negrao S."/>
            <person name="Al-Babili S."/>
            <person name="Gehring C."/>
            <person name="Roessner U."/>
            <person name="Jung C."/>
            <person name="Murphy K."/>
            <person name="Arold S.T."/>
            <person name="Gojobori T."/>
            <person name="van der Linden C.G."/>
            <person name="van Loo E.N."/>
            <person name="Jellen E.N."/>
            <person name="Maughan P.J."/>
            <person name="Tester M."/>
        </authorList>
    </citation>
    <scope>NUCLEOTIDE SEQUENCE [LARGE SCALE GENOMIC DNA]</scope>
    <source>
        <strain evidence="4">cv. PI 614886</strain>
    </source>
</reference>
<dbReference type="AlphaFoldDB" id="A0A803MZJ8"/>
<evidence type="ECO:0000256" key="1">
    <source>
        <dbReference type="ARBA" id="ARBA00023054"/>
    </source>
</evidence>
<feature type="domain" description="NAB" evidence="3">
    <location>
        <begin position="27"/>
        <end position="90"/>
    </location>
</feature>
<dbReference type="InterPro" id="IPR051861">
    <property type="entry name" value="NET_actin-binding_domain"/>
</dbReference>
<name>A0A803MZJ8_CHEQI</name>
<dbReference type="Pfam" id="PF07765">
    <property type="entry name" value="KIP1"/>
    <property type="match status" value="1"/>
</dbReference>
<accession>A0A803MZJ8</accession>
<keyword evidence="1" id="KW-0175">Coiled coil</keyword>